<reference evidence="1 2" key="1">
    <citation type="submission" date="2016-10" db="EMBL/GenBank/DDBJ databases">
        <authorList>
            <person name="de Groot N.N."/>
        </authorList>
    </citation>
    <scope>NUCLEOTIDE SEQUENCE [LARGE SCALE GENOMIC DNA]</scope>
    <source>
        <strain evidence="1 2">CGMCC 4.2022</strain>
    </source>
</reference>
<gene>
    <name evidence="1" type="ORF">SAMN05216259_101479</name>
</gene>
<proteinExistence type="predicted"/>
<dbReference type="Proteomes" id="UP000199341">
    <property type="component" value="Unassembled WGS sequence"/>
</dbReference>
<keyword evidence="2" id="KW-1185">Reference proteome</keyword>
<sequence>MPNMRWDQPCGFVVVVAAVAEHDARANRTVWAASMQLLRALRGVQKSGAQRANERPVGKVTAWLDGYQYIDGYPEPWHMFTSLAVERPKWSCPGRPRSSQCR</sequence>
<accession>A0A1G9W1E2</accession>
<name>A0A1G9W1E2_9ACTN</name>
<dbReference type="EMBL" id="FNIE01000001">
    <property type="protein sequence ID" value="SDM78334.1"/>
    <property type="molecule type" value="Genomic_DNA"/>
</dbReference>
<evidence type="ECO:0000313" key="2">
    <source>
        <dbReference type="Proteomes" id="UP000199341"/>
    </source>
</evidence>
<organism evidence="1 2">
    <name type="scientific">Actinacidiphila guanduensis</name>
    <dbReference type="NCBI Taxonomy" id="310781"/>
    <lineage>
        <taxon>Bacteria</taxon>
        <taxon>Bacillati</taxon>
        <taxon>Actinomycetota</taxon>
        <taxon>Actinomycetes</taxon>
        <taxon>Kitasatosporales</taxon>
        <taxon>Streptomycetaceae</taxon>
        <taxon>Actinacidiphila</taxon>
    </lineage>
</organism>
<dbReference type="AlphaFoldDB" id="A0A1G9W1E2"/>
<protein>
    <submittedName>
        <fullName evidence="1">Uncharacterized protein</fullName>
    </submittedName>
</protein>
<evidence type="ECO:0000313" key="1">
    <source>
        <dbReference type="EMBL" id="SDM78334.1"/>
    </source>
</evidence>